<dbReference type="SUPFAM" id="SSF141072">
    <property type="entry name" value="CalX-like"/>
    <property type="match status" value="1"/>
</dbReference>
<sequence length="3315" mass="368605">AVSLGGRAAEELFVGKISTGASDDLDKVTKMAHAMVAVYGMSDKIGLLNFGQNDASNQFYKPYSEATGQMIDKETREVVDQQYERVKKLLLQHEEKLRSLTERLNAKETLVYNELVEVLGERPYEMKKEISAFVTAGANPFAAEAEEKAAEGTLANQRISLLHIRGPLEKAAHGSLMPLLHALVADRLEDAVAINFAVYTLSLADWLGCSDSTMEGLASAAAQHSAEMPQMIQAVLKTDEASKSLEWVLKRGLLIRDARGIEALATHAAKETWRNLCGRAILQSLLNLAIQDPDGLRLSPAAHAAIVLGIPAREVHSVLPSKLRFGPSAQSLFLDLRKKGIGPEGAARLEFPGRLRELDLDLTRCGIRAVGAAGLRLPGTLVRLRLLLQKCDIGPEGAKALALPPTLERLELDLSHCLIGPLGASNLQLPRGLAELDLSLLRCGVGDRGAKALNLPDSIRKLRLDLARCEIGAEGLKGLRLPGRLTSLMLDLTMCSVGPEQLKAPRPVQRVADDVADALFLPPCVLKVRKKQPGHWATASSGARGRAEQSAEKRAELASKATKQLWDSAWDALVPSGADGSSISNPELLRLVKESIDETYFDDDGLRQLPRVEGLPGGKSFFERMNETFWAYGPVVVAPLGPLRTISISDPGIVKYILSQRELFGKGFLSAVGQDIFGKALITAADRELWQSRRAATSAGFHAQWLRSLSEDFVHCTTQAMRLLDDRVRYGEVVDMESFFLNLALDTVGRTIFGYDFQASEQPPNSPQSPIVRAVYRVLKETEYRQANLANLLFMGAPDTLVDVAAPSVAEYRQSLRSIDAVLDDLIGAALLEQRLTDEAELRRRSGGTLLQFIVDLRGNQANREQLQDDLRTLLIAGHETVASTLTWAVYELAKTPEVMAKAKREVERVLGGRSAPTYQDVKDLKYIRLVLTETLRLFPAPPVLARSPLQAVTLPATNGSNVTLKRGSLLLLQLAQLHRHPGVYERPDEFRPERWEQAFNSTGMCDAGGWRGYDPVRVTGLYPTAVATDYAFVGFGGGHPSRSKRVPVQSTIILAMLLQRYDFKLVFEDLESIGLDMAATIHTKRGLLMRVSAVGWRPNIEQSQAAPFPALAGGTEENLFVQDVRARREYRRLHGSAQQALVDGDLFGEAETEEVLSEQGDSLAISPKDEPDEYELLSPEESKAKEEIWDEVNKDFLESLHERKTHSRKRKRQEEGRQIADRWQKEQKQLLLLEQARARRMQGKPNQKRHSRPSNRDIEDYVPSTEDLAFATTFSAVATIGNQIRSQEEDEDSNEPEVDFWAVPVDTFNTPNTAVLHSKTRWISSFEWQAHAADQVEQGTTAADRPQACPVNIDGYDHGTEQTDVDHILVETFDKDAEASQASSGKTYTVLGTREKPGLLSFSALEIFNDQVQDMLATKPLSERRHAPVFLHHPILGVQVVGATETPVESCNVEELIDFSLKRRALGRTCLHESSSRSTQVYCFRVEVQGASGQQSTARVYLFDLAAPSASRRATCSSLTALQTTVRELSEGSRPRDSTSLGSPLTLALRDALQGSWCSLLVATLCAGSQHASESAATLRFAREMRQLQTRPVASKTRPEQLQLLQEEVAELRKEADQLGLGSMLKASLDDRSSLIAEIVKQTASQMEESFKLARQRTKALEWCGLLTENSEDLRRKDTTTPYLLNMSDDPVLAGCLLYYLPQGERISIGSDLDSTIVFDGLGILPNLCSIINSDDRHLSMARPDFARRHVLHNGKMLITSDSVQLSDNDRVCLGRAQLLLLKIPLQSKAEQKPLQLECKLPGSLSELLPALQVQEDITFEMVHPLLEHSDSLKNVQCYVKDLLPKLPAPTGLACFTVLREVCYLLDEANLITREVRPEDHMHFQVELIWDIERNPEEVLLIALISYGKGIHTAPATGALPDCQVLHYWSYRRFLEKLDEMREVHRLHCQGLNGWTGRGDPFHDPWMEPSADALKQYLLTCSSCQQAATTCGYVSMEHGRTLHKASAGYATAEGDQLRGRIDELVQELEDKNAELEEKDQIVSELKEQMVQITHLLGGFAPEAAQRFVLEQPEPEAPCSKEKRDSPPSAFAWTTLVLPKEIMAALLCCASRIKRDSQGVSTSSSANAESSRVRSREPVNQCVRAEILVMEVWQSESSSSCTFVSAHMSAWLKGHASTGYRLLPGDTSPESARLAKVLPVDGPGQRSPDDRLGTSGDIVQFMSHIFYTEEGRKHQVSVKVIRIGTLEGDCSVSCHTEACLDYRICLRAGSAVKAELSASMRVPHGENLPPWDPSSPAAMLHVRQAADATKHQNKVILRNAASWRQLLELVDVLGQTPHALNACTLLHRLARAVVREGRGLSERARLLRSLDSFQRLLERISRLVPDLNNMELTNCLWALATLEATDAAETALLTQLAAGSAKYLDSFEPRNLALSAWALAKIGYVDKAWCRLWAEEVSRKLATFETRDMTNVIWAFATVHWRDERFLTRFCKEVELKAEYYTPQDVGNTLWALATLSWRSDAALAAISKRCFDTANTFDQQNLSISLWSYATLGYKTMNLFHHMTQIITERIKTFASQGIANVVWALAKFQFQQKCLLMTIAEEAPPRLDEFDPQHLSILAWAYATLEFPNRPLLSALCQAAVRKMDIFNAQHMANMTWAMATLAHKDERYLQVLASKAMEQVASFNPQECSNLVWAFALLTFRHDPLLKALSIRSQQIVSDFIPQNLGNTAWAYNRLGYRDERLMECLVNEAAGRLHECAGQEILDLIESISTGGYEDAVQGPQWHSLVSWAGQKYESVQKFVQVSSDMPLGLRKLSDFDRALAVQDYRDHMASFSLVGLGFTYTSKLLREMGVVLLEGPQRESWQNASQVAAARITGTGNESDSTKNTEAQEGLKVCRTVCVYRYSLRSVTGQTSEAEPTAVTSGPASEAFELGLFAAVLRHPRGGDGEFQALQACARRCLDLGCDPIGPPPLDGSAIEGELWLHVSEVPCLSCVGAMAQFRKLFPDIKIHIAFNLGRQPSQDGTSSASFQDSTAKAGEKYQPLESVLRFGPGESMKSFDIELIDDDNFDTTLDFKCILSDPEGCTVQPDQSICQVLVFDNDLFPSSEFREELRDMKTVQEEDLHQIGFRLLRAFILFTFRHVPTIWWKSIVAVFLAQLGNAYYLMTIYLKVYLVDVCLNVKDEATLERLLVPGSRSLTAAVLGLAWVLPNFILVAADHFEMSVLEMGFHIRQHLRVNLFRKYLNYTRESRLRVPIQDLKTSMMEDIPTLARDGYLITFEILKKVMKVFVVGYWLLKKHPRSGLPLAVYPTLM</sequence>
<evidence type="ECO:0000256" key="4">
    <source>
        <dbReference type="ARBA" id="ARBA00022729"/>
    </source>
</evidence>
<dbReference type="InterPro" id="IPR000642">
    <property type="entry name" value="Peptidase_M41"/>
</dbReference>
<dbReference type="PRINTS" id="PR00385">
    <property type="entry name" value="P450"/>
</dbReference>
<keyword evidence="11" id="KW-0175">Coiled coil</keyword>
<dbReference type="SMART" id="SM00129">
    <property type="entry name" value="KISc"/>
    <property type="match status" value="1"/>
</dbReference>
<reference evidence="14" key="1">
    <citation type="submission" date="2021-02" db="EMBL/GenBank/DDBJ databases">
        <authorList>
            <person name="Dougan E. K."/>
            <person name="Rhodes N."/>
            <person name="Thang M."/>
            <person name="Chan C."/>
        </authorList>
    </citation>
    <scope>NUCLEOTIDE SEQUENCE</scope>
</reference>
<keyword evidence="7" id="KW-0560">Oxidoreductase</keyword>
<dbReference type="SUPFAM" id="SSF52047">
    <property type="entry name" value="RNI-like"/>
    <property type="match status" value="1"/>
</dbReference>
<feature type="compositionally biased region" description="Basic residues" evidence="12">
    <location>
        <begin position="1239"/>
        <end position="1254"/>
    </location>
</feature>
<dbReference type="PANTHER" id="PTHR24291:SF50">
    <property type="entry name" value="BIFUNCTIONAL ALBAFLAVENONE MONOOXYGENASE_TERPENE SYNTHASE"/>
    <property type="match status" value="1"/>
</dbReference>
<dbReference type="InterPro" id="IPR008984">
    <property type="entry name" value="SMAD_FHA_dom_sf"/>
</dbReference>
<dbReference type="GO" id="GO:0004497">
    <property type="term" value="F:monooxygenase activity"/>
    <property type="evidence" value="ECO:0007669"/>
    <property type="project" value="UniProtKB-KW"/>
</dbReference>
<dbReference type="GO" id="GO:0016020">
    <property type="term" value="C:membrane"/>
    <property type="evidence" value="ECO:0007669"/>
    <property type="project" value="InterPro"/>
</dbReference>
<feature type="domain" description="Kinesin motor" evidence="13">
    <location>
        <begin position="1404"/>
        <end position="1589"/>
    </location>
</feature>
<organism evidence="14 15">
    <name type="scientific">Symbiodinium necroappetens</name>
    <dbReference type="NCBI Taxonomy" id="1628268"/>
    <lineage>
        <taxon>Eukaryota</taxon>
        <taxon>Sar</taxon>
        <taxon>Alveolata</taxon>
        <taxon>Dinophyceae</taxon>
        <taxon>Suessiales</taxon>
        <taxon>Symbiodiniaceae</taxon>
        <taxon>Symbiodinium</taxon>
    </lineage>
</organism>
<feature type="region of interest" description="Disordered" evidence="12">
    <location>
        <begin position="1239"/>
        <end position="1260"/>
    </location>
</feature>
<dbReference type="InterPro" id="IPR038081">
    <property type="entry name" value="CalX-like_sf"/>
</dbReference>
<dbReference type="Gene3D" id="1.20.58.760">
    <property type="entry name" value="Peptidase M41"/>
    <property type="match status" value="1"/>
</dbReference>
<evidence type="ECO:0000256" key="3">
    <source>
        <dbReference type="ARBA" id="ARBA00022723"/>
    </source>
</evidence>
<dbReference type="GO" id="GO:0020037">
    <property type="term" value="F:heme binding"/>
    <property type="evidence" value="ECO:0007669"/>
    <property type="project" value="InterPro"/>
</dbReference>
<gene>
    <name evidence="14" type="primary">CYP97B3</name>
    <name evidence="14" type="ORF">SNEC2469_LOCUS2600</name>
</gene>
<dbReference type="GO" id="GO:0007154">
    <property type="term" value="P:cell communication"/>
    <property type="evidence" value="ECO:0007669"/>
    <property type="project" value="InterPro"/>
</dbReference>
<comment type="caution">
    <text evidence="10">Lacks conserved residue(s) required for the propagation of feature annotation.</text>
</comment>
<dbReference type="Pfam" id="PF07741">
    <property type="entry name" value="BRF1"/>
    <property type="match status" value="1"/>
</dbReference>
<dbReference type="InterPro" id="IPR002401">
    <property type="entry name" value="Cyt_P450_E_grp-I"/>
</dbReference>
<dbReference type="Pfam" id="PF13516">
    <property type="entry name" value="LRR_6"/>
    <property type="match status" value="2"/>
</dbReference>
<keyword evidence="9" id="KW-0503">Monooxygenase</keyword>
<dbReference type="InterPro" id="IPR058917">
    <property type="entry name" value="RESC6_dom"/>
</dbReference>
<evidence type="ECO:0000256" key="8">
    <source>
        <dbReference type="ARBA" id="ARBA00023004"/>
    </source>
</evidence>
<evidence type="ECO:0000313" key="15">
    <source>
        <dbReference type="Proteomes" id="UP000601435"/>
    </source>
</evidence>
<dbReference type="PROSITE" id="PS50067">
    <property type="entry name" value="KINESIN_MOTOR_2"/>
    <property type="match status" value="1"/>
</dbReference>
<dbReference type="Pfam" id="PF03160">
    <property type="entry name" value="Calx-beta"/>
    <property type="match status" value="1"/>
</dbReference>
<dbReference type="InterPro" id="IPR036961">
    <property type="entry name" value="Kinesin_motor_dom_sf"/>
</dbReference>
<keyword evidence="5" id="KW-0677">Repeat</keyword>
<dbReference type="Gene3D" id="1.20.5.650">
    <property type="entry name" value="Single helix bin"/>
    <property type="match status" value="1"/>
</dbReference>
<dbReference type="Pfam" id="PF26188">
    <property type="entry name" value="RESC6"/>
    <property type="match status" value="1"/>
</dbReference>
<dbReference type="InterPro" id="IPR027417">
    <property type="entry name" value="P-loop_NTPase"/>
</dbReference>
<name>A0A812JWZ0_9DINO</name>
<dbReference type="SUPFAM" id="SSF48264">
    <property type="entry name" value="Cytochrome P450"/>
    <property type="match status" value="1"/>
</dbReference>
<evidence type="ECO:0000256" key="9">
    <source>
        <dbReference type="ARBA" id="ARBA00023033"/>
    </source>
</evidence>
<dbReference type="GO" id="GO:0003777">
    <property type="term" value="F:microtubule motor activity"/>
    <property type="evidence" value="ECO:0007669"/>
    <property type="project" value="InterPro"/>
</dbReference>
<dbReference type="SUPFAM" id="SSF49879">
    <property type="entry name" value="SMAD/FHA domain"/>
    <property type="match status" value="1"/>
</dbReference>
<evidence type="ECO:0000256" key="2">
    <source>
        <dbReference type="ARBA" id="ARBA00022617"/>
    </source>
</evidence>
<dbReference type="PANTHER" id="PTHR24291">
    <property type="entry name" value="CYTOCHROME P450 FAMILY 4"/>
    <property type="match status" value="1"/>
</dbReference>
<dbReference type="InterPro" id="IPR036396">
    <property type="entry name" value="Cyt_P450_sf"/>
</dbReference>
<evidence type="ECO:0000256" key="1">
    <source>
        <dbReference type="ARBA" id="ARBA00010617"/>
    </source>
</evidence>
<evidence type="ECO:0000256" key="5">
    <source>
        <dbReference type="ARBA" id="ARBA00022737"/>
    </source>
</evidence>
<dbReference type="EMBL" id="CAJNJA010006921">
    <property type="protein sequence ID" value="CAE7217597.1"/>
    <property type="molecule type" value="Genomic_DNA"/>
</dbReference>
<evidence type="ECO:0000259" key="13">
    <source>
        <dbReference type="PROSITE" id="PS50067"/>
    </source>
</evidence>
<keyword evidence="3" id="KW-0479">Metal-binding</keyword>
<feature type="coiled-coil region" evidence="11">
    <location>
        <begin position="2015"/>
        <end position="2049"/>
    </location>
</feature>
<dbReference type="Pfam" id="PF00225">
    <property type="entry name" value="Kinesin"/>
    <property type="match status" value="1"/>
</dbReference>
<keyword evidence="4" id="KW-0732">Signal</keyword>
<dbReference type="Pfam" id="PF01434">
    <property type="entry name" value="Peptidase_M41"/>
    <property type="match status" value="1"/>
</dbReference>
<evidence type="ECO:0000256" key="11">
    <source>
        <dbReference type="SAM" id="Coils"/>
    </source>
</evidence>
<dbReference type="SUPFAM" id="SSF52540">
    <property type="entry name" value="P-loop containing nucleoside triphosphate hydrolases"/>
    <property type="match status" value="1"/>
</dbReference>
<proteinExistence type="inferred from homology"/>
<evidence type="ECO:0000256" key="10">
    <source>
        <dbReference type="PROSITE-ProRule" id="PRU00283"/>
    </source>
</evidence>
<dbReference type="GO" id="GO:0016705">
    <property type="term" value="F:oxidoreductase activity, acting on paired donors, with incorporation or reduction of molecular oxygen"/>
    <property type="evidence" value="ECO:0007669"/>
    <property type="project" value="InterPro"/>
</dbReference>
<feature type="non-terminal residue" evidence="14">
    <location>
        <position position="1"/>
    </location>
</feature>
<dbReference type="GO" id="GO:0008017">
    <property type="term" value="F:microtubule binding"/>
    <property type="evidence" value="ECO:0007669"/>
    <property type="project" value="InterPro"/>
</dbReference>
<keyword evidence="2" id="KW-0349">Heme</keyword>
<dbReference type="GO" id="GO:0006508">
    <property type="term" value="P:proteolysis"/>
    <property type="evidence" value="ECO:0007669"/>
    <property type="project" value="InterPro"/>
</dbReference>
<dbReference type="GO" id="GO:0005524">
    <property type="term" value="F:ATP binding"/>
    <property type="evidence" value="ECO:0007669"/>
    <property type="project" value="InterPro"/>
</dbReference>
<dbReference type="GO" id="GO:0004222">
    <property type="term" value="F:metalloendopeptidase activity"/>
    <property type="evidence" value="ECO:0007669"/>
    <property type="project" value="InterPro"/>
</dbReference>
<dbReference type="GO" id="GO:0007018">
    <property type="term" value="P:microtubule-based movement"/>
    <property type="evidence" value="ECO:0007669"/>
    <property type="project" value="InterPro"/>
</dbReference>
<keyword evidence="15" id="KW-1185">Reference proteome</keyword>
<feature type="coiled-coil region" evidence="11">
    <location>
        <begin position="83"/>
        <end position="110"/>
    </location>
</feature>
<evidence type="ECO:0000256" key="7">
    <source>
        <dbReference type="ARBA" id="ARBA00023002"/>
    </source>
</evidence>
<dbReference type="Pfam" id="PF00067">
    <property type="entry name" value="p450"/>
    <property type="match status" value="1"/>
</dbReference>
<evidence type="ECO:0000256" key="12">
    <source>
        <dbReference type="SAM" id="MobiDB-lite"/>
    </source>
</evidence>
<dbReference type="Gene3D" id="3.40.850.10">
    <property type="entry name" value="Kinesin motor domain"/>
    <property type="match status" value="1"/>
</dbReference>
<keyword evidence="8" id="KW-0408">Iron</keyword>
<dbReference type="Proteomes" id="UP000601435">
    <property type="component" value="Unassembled WGS sequence"/>
</dbReference>
<comment type="similarity">
    <text evidence="1">Belongs to the cytochrome P450 family.</text>
</comment>
<dbReference type="InterPro" id="IPR032675">
    <property type="entry name" value="LRR_dom_sf"/>
</dbReference>
<accession>A0A812JWZ0</accession>
<dbReference type="Gene3D" id="2.60.200.20">
    <property type="match status" value="1"/>
</dbReference>
<evidence type="ECO:0000256" key="6">
    <source>
        <dbReference type="ARBA" id="ARBA00022837"/>
    </source>
</evidence>
<dbReference type="InterPro" id="IPR037219">
    <property type="entry name" value="Peptidase_M41-like"/>
</dbReference>
<dbReference type="InterPro" id="IPR001611">
    <property type="entry name" value="Leu-rich_rpt"/>
</dbReference>
<evidence type="ECO:0000313" key="14">
    <source>
        <dbReference type="EMBL" id="CAE7217597.1"/>
    </source>
</evidence>
<dbReference type="Gene3D" id="2.60.40.2030">
    <property type="match status" value="1"/>
</dbReference>
<keyword evidence="6" id="KW-0106">Calcium</keyword>
<dbReference type="OrthoDB" id="2019031at2759"/>
<dbReference type="InterPro" id="IPR001752">
    <property type="entry name" value="Kinesin_motor_dom"/>
</dbReference>
<dbReference type="Gene3D" id="1.10.630.10">
    <property type="entry name" value="Cytochrome P450"/>
    <property type="match status" value="1"/>
</dbReference>
<dbReference type="GO" id="GO:0004176">
    <property type="term" value="F:ATP-dependent peptidase activity"/>
    <property type="evidence" value="ECO:0007669"/>
    <property type="project" value="InterPro"/>
</dbReference>
<dbReference type="GO" id="GO:0005506">
    <property type="term" value="F:iron ion binding"/>
    <property type="evidence" value="ECO:0007669"/>
    <property type="project" value="InterPro"/>
</dbReference>
<dbReference type="SUPFAM" id="SSF140990">
    <property type="entry name" value="FtsH protease domain-like"/>
    <property type="match status" value="1"/>
</dbReference>
<feature type="region of interest" description="Disordered" evidence="12">
    <location>
        <begin position="1158"/>
        <end position="1183"/>
    </location>
</feature>
<dbReference type="InterPro" id="IPR003644">
    <property type="entry name" value="Calx_beta"/>
</dbReference>
<dbReference type="InterPro" id="IPR011665">
    <property type="entry name" value="BRF1_TBP-bd_dom"/>
</dbReference>
<dbReference type="InterPro" id="IPR050196">
    <property type="entry name" value="Cytochrome_P450_Monoox"/>
</dbReference>
<dbReference type="PRINTS" id="PR00463">
    <property type="entry name" value="EP450I"/>
</dbReference>
<comment type="similarity">
    <text evidence="10">Belongs to the TRAFAC class myosin-kinesin ATPase superfamily. Kinesin family.</text>
</comment>
<protein>
    <submittedName>
        <fullName evidence="14">CYP97B3 protein</fullName>
    </submittedName>
</protein>
<dbReference type="InterPro" id="IPR001128">
    <property type="entry name" value="Cyt_P450"/>
</dbReference>
<comment type="caution">
    <text evidence="14">The sequence shown here is derived from an EMBL/GenBank/DDBJ whole genome shotgun (WGS) entry which is preliminary data.</text>
</comment>
<dbReference type="Gene3D" id="3.80.10.10">
    <property type="entry name" value="Ribonuclease Inhibitor"/>
    <property type="match status" value="1"/>
</dbReference>